<feature type="compositionally biased region" description="Basic residues" evidence="1">
    <location>
        <begin position="1"/>
        <end position="11"/>
    </location>
</feature>
<feature type="domain" description="CSD2" evidence="2">
    <location>
        <begin position="276"/>
        <end position="326"/>
    </location>
</feature>
<evidence type="ECO:0000256" key="1">
    <source>
        <dbReference type="SAM" id="MobiDB-lite"/>
    </source>
</evidence>
<keyword evidence="4" id="KW-1185">Reference proteome</keyword>
<feature type="region of interest" description="Disordered" evidence="1">
    <location>
        <begin position="52"/>
        <end position="214"/>
    </location>
</feature>
<feature type="compositionally biased region" description="Basic and acidic residues" evidence="1">
    <location>
        <begin position="201"/>
        <end position="210"/>
    </location>
</feature>
<accession>A0ABV0RCT6</accession>
<dbReference type="PANTHER" id="PTHR23355:SF9">
    <property type="entry name" value="DIS3-LIKE EXONUCLEASE 2"/>
    <property type="match status" value="1"/>
</dbReference>
<evidence type="ECO:0000259" key="2">
    <source>
        <dbReference type="Pfam" id="PF17849"/>
    </source>
</evidence>
<dbReference type="Proteomes" id="UP001434883">
    <property type="component" value="Unassembled WGS sequence"/>
</dbReference>
<dbReference type="InterPro" id="IPR012340">
    <property type="entry name" value="NA-bd_OB-fold"/>
</dbReference>
<proteinExistence type="predicted"/>
<evidence type="ECO:0000313" key="3">
    <source>
        <dbReference type="EMBL" id="MEQ2205312.1"/>
    </source>
</evidence>
<dbReference type="InterPro" id="IPR041505">
    <property type="entry name" value="Dis3_CSD2"/>
</dbReference>
<comment type="caution">
    <text evidence="3">The sequence shown here is derived from an EMBL/GenBank/DDBJ whole genome shotgun (WGS) entry which is preliminary data.</text>
</comment>
<reference evidence="3 4" key="1">
    <citation type="submission" date="2021-06" db="EMBL/GenBank/DDBJ databases">
        <authorList>
            <person name="Palmer J.M."/>
        </authorList>
    </citation>
    <scope>NUCLEOTIDE SEQUENCE [LARGE SCALE GENOMIC DNA]</scope>
    <source>
        <strain evidence="3 4">XC_2019</strain>
        <tissue evidence="3">Muscle</tissue>
    </source>
</reference>
<feature type="compositionally biased region" description="Polar residues" evidence="1">
    <location>
        <begin position="52"/>
        <end position="69"/>
    </location>
</feature>
<dbReference type="EMBL" id="JAHRIN010042042">
    <property type="protein sequence ID" value="MEQ2205312.1"/>
    <property type="molecule type" value="Genomic_DNA"/>
</dbReference>
<dbReference type="PANTHER" id="PTHR23355">
    <property type="entry name" value="RIBONUCLEASE"/>
    <property type="match status" value="1"/>
</dbReference>
<feature type="compositionally biased region" description="Basic and acidic residues" evidence="1">
    <location>
        <begin position="118"/>
        <end position="144"/>
    </location>
</feature>
<dbReference type="SUPFAM" id="SSF50249">
    <property type="entry name" value="Nucleic acid-binding proteins"/>
    <property type="match status" value="1"/>
</dbReference>
<sequence length="341" mass="38692">MDSPRQSKKTKQNRDGKRIQNQSRAPPQKDAYARLLSQHRSGMFSSYLEQCAQDSLSQKEANDTSSALQVHSDRPNAAQQRRDQGLNDLSPSSLKNKRGESSLSLYIEKISIHNAQQEYERKQGVSERQRRGQRRDTTTSHDGDIESGEEVACSRPNSAKKYQKQQRKKDDPHKNVGPKAAEVNVCLPAPPMNATTGTNSPDEKSKNKGDRRSKKQVFESYMSFEEVSHGLKRGELFQTTHVSTSCIPIHQVVYIIEKKHSRAVTGHLKFLPDRSFAMFSPIDHRVPRINVKLDDCPADFKTHPGDFAKTLFICRITDWAADSNFATVDSQLLTTLRKYFM</sequence>
<protein>
    <recommendedName>
        <fullName evidence="2">CSD2 domain-containing protein</fullName>
    </recommendedName>
</protein>
<dbReference type="Gene3D" id="2.40.50.700">
    <property type="match status" value="1"/>
</dbReference>
<name>A0ABV0RCT6_9TELE</name>
<feature type="region of interest" description="Disordered" evidence="1">
    <location>
        <begin position="1"/>
        <end position="29"/>
    </location>
</feature>
<dbReference type="Pfam" id="PF17849">
    <property type="entry name" value="OB_Dis3"/>
    <property type="match status" value="1"/>
</dbReference>
<dbReference type="InterPro" id="IPR050180">
    <property type="entry name" value="RNR_Ribonuclease"/>
</dbReference>
<evidence type="ECO:0000313" key="4">
    <source>
        <dbReference type="Proteomes" id="UP001434883"/>
    </source>
</evidence>
<organism evidence="3 4">
    <name type="scientific">Xenoophorus captivus</name>
    <dbReference type="NCBI Taxonomy" id="1517983"/>
    <lineage>
        <taxon>Eukaryota</taxon>
        <taxon>Metazoa</taxon>
        <taxon>Chordata</taxon>
        <taxon>Craniata</taxon>
        <taxon>Vertebrata</taxon>
        <taxon>Euteleostomi</taxon>
        <taxon>Actinopterygii</taxon>
        <taxon>Neopterygii</taxon>
        <taxon>Teleostei</taxon>
        <taxon>Neoteleostei</taxon>
        <taxon>Acanthomorphata</taxon>
        <taxon>Ovalentaria</taxon>
        <taxon>Atherinomorphae</taxon>
        <taxon>Cyprinodontiformes</taxon>
        <taxon>Goodeidae</taxon>
        <taxon>Xenoophorus</taxon>
    </lineage>
</organism>
<gene>
    <name evidence="3" type="ORF">XENOCAPTIV_015400</name>
</gene>